<name>A0A2J6QZX8_HYAVF</name>
<dbReference type="Proteomes" id="UP000235786">
    <property type="component" value="Unassembled WGS sequence"/>
</dbReference>
<dbReference type="InterPro" id="IPR045518">
    <property type="entry name" value="2EXR"/>
</dbReference>
<dbReference type="OrthoDB" id="4737394at2759"/>
<keyword evidence="3" id="KW-1185">Reference proteome</keyword>
<dbReference type="AlphaFoldDB" id="A0A2J6QZX8"/>
<dbReference type="PANTHER" id="PTHR35910">
    <property type="entry name" value="2EXR DOMAIN-CONTAINING PROTEIN"/>
    <property type="match status" value="1"/>
</dbReference>
<accession>A0A2J6QZX8</accession>
<protein>
    <recommendedName>
        <fullName evidence="1">2EXR domain-containing protein</fullName>
    </recommendedName>
</protein>
<evidence type="ECO:0000313" key="2">
    <source>
        <dbReference type="EMBL" id="PMD31826.1"/>
    </source>
</evidence>
<sequence>MATTAPLTQFDDLPPELRQEIWSLVLPGPRLITVNRFSKPPLPLHINRESRSVALQHYELLTPQHPDDDEDGHPEQQKCVMGYIDFEVDVIHITGLRSCRAVNQKIRHLQQNSWLWEQISSARTFLMTDFAIPQFPRLRSHKTVVHFDPSIQGVEYRGLPGQLTEEEFQTRLQRGAEGIFRRLEAIKANKTQEGGSWEPPSYHFVRCERDAAGLKCEIAPSCTGTLGASDLEGL</sequence>
<gene>
    <name evidence="2" type="ORF">L207DRAFT_186763</name>
</gene>
<evidence type="ECO:0000313" key="3">
    <source>
        <dbReference type="Proteomes" id="UP000235786"/>
    </source>
</evidence>
<dbReference type="EMBL" id="KZ613961">
    <property type="protein sequence ID" value="PMD31826.1"/>
    <property type="molecule type" value="Genomic_DNA"/>
</dbReference>
<feature type="domain" description="2EXR" evidence="1">
    <location>
        <begin position="8"/>
        <end position="91"/>
    </location>
</feature>
<reference evidence="2 3" key="1">
    <citation type="submission" date="2016-04" db="EMBL/GenBank/DDBJ databases">
        <title>A degradative enzymes factory behind the ericoid mycorrhizal symbiosis.</title>
        <authorList>
            <consortium name="DOE Joint Genome Institute"/>
            <person name="Martino E."/>
            <person name="Morin E."/>
            <person name="Grelet G."/>
            <person name="Kuo A."/>
            <person name="Kohler A."/>
            <person name="Daghino S."/>
            <person name="Barry K."/>
            <person name="Choi C."/>
            <person name="Cichocki N."/>
            <person name="Clum A."/>
            <person name="Copeland A."/>
            <person name="Hainaut M."/>
            <person name="Haridas S."/>
            <person name="Labutti K."/>
            <person name="Lindquist E."/>
            <person name="Lipzen A."/>
            <person name="Khouja H.-R."/>
            <person name="Murat C."/>
            <person name="Ohm R."/>
            <person name="Olson A."/>
            <person name="Spatafora J."/>
            <person name="Veneault-Fourrey C."/>
            <person name="Henrissat B."/>
            <person name="Grigoriev I."/>
            <person name="Martin F."/>
            <person name="Perotto S."/>
        </authorList>
    </citation>
    <scope>NUCLEOTIDE SEQUENCE [LARGE SCALE GENOMIC DNA]</scope>
    <source>
        <strain evidence="2 3">F</strain>
    </source>
</reference>
<organism evidence="2 3">
    <name type="scientific">Hyaloscypha variabilis (strain UAMH 11265 / GT02V1 / F)</name>
    <name type="common">Meliniomyces variabilis</name>
    <dbReference type="NCBI Taxonomy" id="1149755"/>
    <lineage>
        <taxon>Eukaryota</taxon>
        <taxon>Fungi</taxon>
        <taxon>Dikarya</taxon>
        <taxon>Ascomycota</taxon>
        <taxon>Pezizomycotina</taxon>
        <taxon>Leotiomycetes</taxon>
        <taxon>Helotiales</taxon>
        <taxon>Hyaloscyphaceae</taxon>
        <taxon>Hyaloscypha</taxon>
        <taxon>Hyaloscypha variabilis</taxon>
    </lineage>
</organism>
<dbReference type="PANTHER" id="PTHR35910:SF6">
    <property type="entry name" value="2EXR DOMAIN-CONTAINING PROTEIN"/>
    <property type="match status" value="1"/>
</dbReference>
<proteinExistence type="predicted"/>
<evidence type="ECO:0000259" key="1">
    <source>
        <dbReference type="Pfam" id="PF20150"/>
    </source>
</evidence>
<dbReference type="Pfam" id="PF20150">
    <property type="entry name" value="2EXR"/>
    <property type="match status" value="1"/>
</dbReference>